<keyword evidence="1" id="KW-0732">Signal</keyword>
<proteinExistence type="predicted"/>
<feature type="signal peptide" evidence="1">
    <location>
        <begin position="1"/>
        <end position="23"/>
    </location>
</feature>
<organism evidence="2 3">
    <name type="scientific">Ramazzottius varieornatus</name>
    <name type="common">Water bear</name>
    <name type="synonym">Tardigrade</name>
    <dbReference type="NCBI Taxonomy" id="947166"/>
    <lineage>
        <taxon>Eukaryota</taxon>
        <taxon>Metazoa</taxon>
        <taxon>Ecdysozoa</taxon>
        <taxon>Tardigrada</taxon>
        <taxon>Eutardigrada</taxon>
        <taxon>Parachela</taxon>
        <taxon>Hypsibioidea</taxon>
        <taxon>Ramazzottiidae</taxon>
        <taxon>Ramazzottius</taxon>
    </lineage>
</organism>
<evidence type="ECO:0000313" key="3">
    <source>
        <dbReference type="Proteomes" id="UP000186922"/>
    </source>
</evidence>
<evidence type="ECO:0000256" key="1">
    <source>
        <dbReference type="SAM" id="SignalP"/>
    </source>
</evidence>
<sequence>MARLAFPVWGLLILFLCDQLVMSSVMRRPAASVESRPAAADADIADSQLQRQSATFSVPYAQHPQYRPGLQWSPPRPTHPGTYFCACTIYTMYCC</sequence>
<reference evidence="2 3" key="1">
    <citation type="journal article" date="2016" name="Nat. Commun.">
        <title>Extremotolerant tardigrade genome and improved radiotolerance of human cultured cells by tardigrade-unique protein.</title>
        <authorList>
            <person name="Hashimoto T."/>
            <person name="Horikawa D.D."/>
            <person name="Saito Y."/>
            <person name="Kuwahara H."/>
            <person name="Kozuka-Hata H."/>
            <person name="Shin-I T."/>
            <person name="Minakuchi Y."/>
            <person name="Ohishi K."/>
            <person name="Motoyama A."/>
            <person name="Aizu T."/>
            <person name="Enomoto A."/>
            <person name="Kondo K."/>
            <person name="Tanaka S."/>
            <person name="Hara Y."/>
            <person name="Koshikawa S."/>
            <person name="Sagara H."/>
            <person name="Miura T."/>
            <person name="Yokobori S."/>
            <person name="Miyagawa K."/>
            <person name="Suzuki Y."/>
            <person name="Kubo T."/>
            <person name="Oyama M."/>
            <person name="Kohara Y."/>
            <person name="Fujiyama A."/>
            <person name="Arakawa K."/>
            <person name="Katayama T."/>
            <person name="Toyoda A."/>
            <person name="Kunieda T."/>
        </authorList>
    </citation>
    <scope>NUCLEOTIDE SEQUENCE [LARGE SCALE GENOMIC DNA]</scope>
    <source>
        <strain evidence="2 3">YOKOZUNA-1</strain>
    </source>
</reference>
<comment type="caution">
    <text evidence="2">The sequence shown here is derived from an EMBL/GenBank/DDBJ whole genome shotgun (WGS) entry which is preliminary data.</text>
</comment>
<gene>
    <name evidence="2" type="primary">RvY_03225-1</name>
    <name evidence="2" type="synonym">RvY_03225.1</name>
    <name evidence="2" type="ORF">RvY_03225</name>
</gene>
<accession>A0A1D1UMB8</accession>
<dbReference type="EMBL" id="BDGG01000001">
    <property type="protein sequence ID" value="GAU90866.1"/>
    <property type="molecule type" value="Genomic_DNA"/>
</dbReference>
<dbReference type="AlphaFoldDB" id="A0A1D1UMB8"/>
<protein>
    <submittedName>
        <fullName evidence="2">Uncharacterized protein</fullName>
    </submittedName>
</protein>
<dbReference type="Proteomes" id="UP000186922">
    <property type="component" value="Unassembled WGS sequence"/>
</dbReference>
<keyword evidence="3" id="KW-1185">Reference proteome</keyword>
<name>A0A1D1UMB8_RAMVA</name>
<evidence type="ECO:0000313" key="2">
    <source>
        <dbReference type="EMBL" id="GAU90866.1"/>
    </source>
</evidence>
<feature type="chain" id="PRO_5008897373" evidence="1">
    <location>
        <begin position="24"/>
        <end position="95"/>
    </location>
</feature>